<dbReference type="FunFam" id="2.30.42.10:FF:000110">
    <property type="entry name" value="multiple PDZ domain protein isoform X2"/>
    <property type="match status" value="1"/>
</dbReference>
<dbReference type="FunFam" id="2.30.42.10:FF:000058">
    <property type="entry name" value="multiple PDZ domain protein isoform X1"/>
    <property type="match status" value="1"/>
</dbReference>
<name>A0A6J8BR63_MYTCO</name>
<feature type="domain" description="PDZ" evidence="2">
    <location>
        <begin position="392"/>
        <end position="474"/>
    </location>
</feature>
<proteinExistence type="predicted"/>
<evidence type="ECO:0000256" key="1">
    <source>
        <dbReference type="SAM" id="MobiDB-lite"/>
    </source>
</evidence>
<organism evidence="3 4">
    <name type="scientific">Mytilus coruscus</name>
    <name type="common">Sea mussel</name>
    <dbReference type="NCBI Taxonomy" id="42192"/>
    <lineage>
        <taxon>Eukaryota</taxon>
        <taxon>Metazoa</taxon>
        <taxon>Spiralia</taxon>
        <taxon>Lophotrochozoa</taxon>
        <taxon>Mollusca</taxon>
        <taxon>Bivalvia</taxon>
        <taxon>Autobranchia</taxon>
        <taxon>Pteriomorphia</taxon>
        <taxon>Mytilida</taxon>
        <taxon>Mytiloidea</taxon>
        <taxon>Mytilidae</taxon>
        <taxon>Mytilinae</taxon>
        <taxon>Mytilus</taxon>
    </lineage>
</organism>
<dbReference type="PROSITE" id="PS50106">
    <property type="entry name" value="PDZ"/>
    <property type="match status" value="6"/>
</dbReference>
<dbReference type="InterPro" id="IPR036034">
    <property type="entry name" value="PDZ_sf"/>
</dbReference>
<dbReference type="CDD" id="cd06673">
    <property type="entry name" value="PDZ10_MUPP1-PDZ8_PATJ-like"/>
    <property type="match status" value="1"/>
</dbReference>
<dbReference type="AlphaFoldDB" id="A0A6J8BR63"/>
<dbReference type="SMART" id="SM00228">
    <property type="entry name" value="PDZ"/>
    <property type="match status" value="6"/>
</dbReference>
<feature type="domain" description="PDZ" evidence="2">
    <location>
        <begin position="158"/>
        <end position="241"/>
    </location>
</feature>
<feature type="domain" description="PDZ" evidence="2">
    <location>
        <begin position="26"/>
        <end position="109"/>
    </location>
</feature>
<feature type="region of interest" description="Disordered" evidence="1">
    <location>
        <begin position="474"/>
        <end position="512"/>
    </location>
</feature>
<feature type="region of interest" description="Disordered" evidence="1">
    <location>
        <begin position="119"/>
        <end position="149"/>
    </location>
</feature>
<dbReference type="CDD" id="cd06674">
    <property type="entry name" value="PDZ11_MUPP1-PDZ9_PATJ-like"/>
    <property type="match status" value="1"/>
</dbReference>
<dbReference type="FunFam" id="2.30.42.10:FF:000038">
    <property type="entry name" value="Multiple PDZ domain protein isoform X1"/>
    <property type="match status" value="1"/>
</dbReference>
<dbReference type="CDD" id="cd06676">
    <property type="entry name" value="PDZ13_MUPP1-like"/>
    <property type="match status" value="1"/>
</dbReference>
<dbReference type="EMBL" id="CACVKT020003881">
    <property type="protein sequence ID" value="CAC5386418.1"/>
    <property type="molecule type" value="Genomic_DNA"/>
</dbReference>
<evidence type="ECO:0000313" key="3">
    <source>
        <dbReference type="EMBL" id="CAC5386418.1"/>
    </source>
</evidence>
<accession>A0A6J8BR63</accession>
<dbReference type="InterPro" id="IPR001478">
    <property type="entry name" value="PDZ"/>
</dbReference>
<dbReference type="PANTHER" id="PTHR19964:SF92">
    <property type="entry name" value="PATJ HOMOLOG"/>
    <property type="match status" value="1"/>
</dbReference>
<dbReference type="SUPFAM" id="SSF50156">
    <property type="entry name" value="PDZ domain-like"/>
    <property type="match status" value="6"/>
</dbReference>
<feature type="region of interest" description="Disordered" evidence="1">
    <location>
        <begin position="246"/>
        <end position="289"/>
    </location>
</feature>
<sequence>MNFHFDQSPTERVLRRYGDLGGEVHLVDLTRGGNGLGISLAGNKDRNTMSVFVAGIQPESVAAKDGRIEIGDELLEVNGQVLYGRSHLNASAIIKSVSTNVVKIVLVRREDNLDQMAVKPLRSFPPGSTEDISTSPSPPKKPVTSPENIPSSLDVVQVVSLQKGVSGLGFAIVEEMRDNRQGIYIRSITQGGVAAQDGQLSVGDQILEVGDKQLSDVHYDKAIEILRNSQGTVRLKVRKCGVDTIHNSGNSSHPPPVFQLDSITGETSTDPMEETSPQPETNDPKTCPIIPGRETYIEIEKGRTGLGLSIVGGNDTLLGAIIVHEVYEDGAASRDGRLWAGDQVLEVNNEELREASHDYAIQVLRQTPATVGILVFRDDNQVKEEDIYDIFTVELNKKQGRGLGLSIVGKRNDVGVYISDIVKGGVSESDGRLMQGDQILAVNGEDMRNATQEYAAAVLKTSLGKVTLTVGRLKAGSRASSRKQSNPGGLKKSESTASNKSKGGRHSKTVSEDLNHVRIVELTHDVSGSLGLSIAGGIGSSLGDTAVMIANLTPGGAAARSQKLKIGDKIIQINDRETDGMTHDDAVQLLKSGGPVTLMVTQGKYHDVTGDDVLKLLKSGGPVTLMVTQGKLDGLMDDVVVQLLKSGGPVTLMVTQVTLMVTNGKLDGLKHDEVVQLLKSGGQVNLRAPPQCKTITLNRGPAGLGFSIVGGHGSPHGDLPIYVKSVFAQGAASVEGNLKRGDQILSVNGQSLEGCTHEEAVNILKNAKGNVTLMVLSS</sequence>
<evidence type="ECO:0000259" key="2">
    <source>
        <dbReference type="PROSITE" id="PS50106"/>
    </source>
</evidence>
<protein>
    <submittedName>
        <fullName evidence="3">MPDZ</fullName>
    </submittedName>
</protein>
<feature type="compositionally biased region" description="Polar residues" evidence="1">
    <location>
        <begin position="261"/>
        <end position="281"/>
    </location>
</feature>
<dbReference type="OrthoDB" id="6022711at2759"/>
<feature type="domain" description="PDZ" evidence="2">
    <location>
        <begin position="296"/>
        <end position="379"/>
    </location>
</feature>
<dbReference type="Proteomes" id="UP000507470">
    <property type="component" value="Unassembled WGS sequence"/>
</dbReference>
<dbReference type="PANTHER" id="PTHR19964">
    <property type="entry name" value="MULTIPLE PDZ DOMAIN PROTEIN"/>
    <property type="match status" value="1"/>
</dbReference>
<evidence type="ECO:0000313" key="4">
    <source>
        <dbReference type="Proteomes" id="UP000507470"/>
    </source>
</evidence>
<feature type="domain" description="PDZ" evidence="2">
    <location>
        <begin position="519"/>
        <end position="605"/>
    </location>
</feature>
<dbReference type="Gene3D" id="2.30.42.10">
    <property type="match status" value="6"/>
</dbReference>
<feature type="domain" description="PDZ" evidence="2">
    <location>
        <begin position="694"/>
        <end position="778"/>
    </location>
</feature>
<keyword evidence="4" id="KW-1185">Reference proteome</keyword>
<reference evidence="3 4" key="1">
    <citation type="submission" date="2020-06" db="EMBL/GenBank/DDBJ databases">
        <authorList>
            <person name="Li R."/>
            <person name="Bekaert M."/>
        </authorList>
    </citation>
    <scope>NUCLEOTIDE SEQUENCE [LARGE SCALE GENOMIC DNA]</scope>
    <source>
        <strain evidence="4">wild</strain>
    </source>
</reference>
<dbReference type="CDD" id="cd06672">
    <property type="entry name" value="PDZ8_MUPP1-PDZ7_PATJ-PDZ2_INAD-like"/>
    <property type="match status" value="1"/>
</dbReference>
<dbReference type="Pfam" id="PF00595">
    <property type="entry name" value="PDZ"/>
    <property type="match status" value="6"/>
</dbReference>
<dbReference type="InterPro" id="IPR051342">
    <property type="entry name" value="PDZ_scaffold"/>
</dbReference>
<feature type="compositionally biased region" description="Polar residues" evidence="1">
    <location>
        <begin position="478"/>
        <end position="487"/>
    </location>
</feature>
<gene>
    <name evidence="3" type="ORF">MCOR_21855</name>
</gene>